<name>A0AA48GJ17_9BACT</name>
<dbReference type="AlphaFoldDB" id="A0AA48GJ17"/>
<keyword evidence="2" id="KW-1185">Reference proteome</keyword>
<evidence type="ECO:0000313" key="1">
    <source>
        <dbReference type="EMBL" id="BDU72207.1"/>
    </source>
</evidence>
<accession>A0AA48GJ17</accession>
<reference evidence="2" key="1">
    <citation type="journal article" date="2023" name="Int. J. Syst. Evol. Microbiol.">
        <title>Mesoterricola silvestris gen. nov., sp. nov., Mesoterricola sediminis sp. nov., Geothrix oryzae sp. nov., Geothrix edaphica sp. nov., Geothrix rubra sp. nov., and Geothrix limicola sp. nov., six novel members of Acidobacteriota isolated from soils.</title>
        <authorList>
            <person name="Itoh H."/>
            <person name="Sugisawa Y."/>
            <person name="Mise K."/>
            <person name="Xu Z."/>
            <person name="Kuniyasu M."/>
            <person name="Ushijima N."/>
            <person name="Kawano K."/>
            <person name="Kobayashi E."/>
            <person name="Shiratori Y."/>
            <person name="Masuda Y."/>
            <person name="Senoo K."/>
        </authorList>
    </citation>
    <scope>NUCLEOTIDE SEQUENCE [LARGE SCALE GENOMIC DNA]</scope>
    <source>
        <strain evidence="2">W79</strain>
    </source>
</reference>
<organism evidence="1 2">
    <name type="scientific">Mesoterricola silvestris</name>
    <dbReference type="NCBI Taxonomy" id="2927979"/>
    <lineage>
        <taxon>Bacteria</taxon>
        <taxon>Pseudomonadati</taxon>
        <taxon>Acidobacteriota</taxon>
        <taxon>Holophagae</taxon>
        <taxon>Holophagales</taxon>
        <taxon>Holophagaceae</taxon>
        <taxon>Mesoterricola</taxon>
    </lineage>
</organism>
<dbReference type="KEGG" id="msil:METEAL_13810"/>
<dbReference type="Proteomes" id="UP001238179">
    <property type="component" value="Chromosome"/>
</dbReference>
<protein>
    <submittedName>
        <fullName evidence="1">Uncharacterized protein</fullName>
    </submittedName>
</protein>
<dbReference type="RefSeq" id="WP_316415118.1">
    <property type="nucleotide sequence ID" value="NZ_AP027080.1"/>
</dbReference>
<dbReference type="EMBL" id="AP027080">
    <property type="protein sequence ID" value="BDU72207.1"/>
    <property type="molecule type" value="Genomic_DNA"/>
</dbReference>
<evidence type="ECO:0000313" key="2">
    <source>
        <dbReference type="Proteomes" id="UP001238179"/>
    </source>
</evidence>
<proteinExistence type="predicted"/>
<sequence>MSFVERNRRWLLPALALPLAGVAWMNLPGTARPATGGASPAPLAAQAPPAPASAYAEDNEVLPLLLAGRQSLSPPDLVAPRAPRTHPVRWTGLNEARGPAPAPRPQAAAPVPRLDFLLETPTRLEAWMGGRACREGDALEGGFVLKKITGTGVLVTGPHGEVRIPLMKQGSPP</sequence>
<gene>
    <name evidence="1" type="ORF">METEAL_13810</name>
</gene>